<dbReference type="CDD" id="cd01949">
    <property type="entry name" value="GGDEF"/>
    <property type="match status" value="1"/>
</dbReference>
<dbReference type="InterPro" id="IPR001789">
    <property type="entry name" value="Sig_transdc_resp-reg_receiver"/>
</dbReference>
<evidence type="ECO:0000256" key="1">
    <source>
        <dbReference type="ARBA" id="ARBA00012282"/>
    </source>
</evidence>
<dbReference type="CDD" id="cd01948">
    <property type="entry name" value="EAL"/>
    <property type="match status" value="1"/>
</dbReference>
<evidence type="ECO:0000256" key="8">
    <source>
        <dbReference type="PROSITE-ProRule" id="PRU00169"/>
    </source>
</evidence>
<sequence>MLVMPETNATILIVDDDVHVRDLLEVLLQNQHYRTQTAESGEQALEMVEKHAPDLILLDIMMPGMDGYEVASRLKSGKTTSNIPIIMLSALDERSARISGLEAGAEEYLNKPVDSAELWLRVRNLLRLKSFGDYMKDHNLILEDQLQQRTIDLERFRSVMDASDDAIFLINRNTMSLIEFNRRACQLLGYTADELQRKTPAELGDSSMEQLEVVYDQIIAGNGPSEPLETMIRDKSGRDVSVEIHRQAYQAGNDWIIVGIVHDITRRKESDQRLLKMAHYDSLTGLPNRDLFYTSLQMGLTQAAVSRWKLAVMTVNLDGFKNINETWGHVLGDQTLLEVSKRLARCLNASDTLGRVDGDEFALILMIREGQADTHQILERIRTTLRTPFQIEDQRVVMTASIGVALFPEDGEDARELVRHAYTAMNNAKKKGVDGYRFYTAQMNTEVSERLDLENALREAVQQRAFEIAYQPKVSLEDGSICGLEALLRWPRPDQPRISPAVFVPVLESLALISEVGSWMIDSVCAQIALWQRSGLGSFQVAVNVSGQQIEGSGLIADIGKALERHKVDPKWLEVELTESSLMENTSHTITTLQTLKNMGVRISIDDFGTGYSSLAYLRRFPIDKLKIDIAFIREVTSNPQDAAIARAIIELAHSLDLKVIAEGVETPEQRAFLTENHCDQIQGYLVSKPLPLDELELYLRSSQGVPA</sequence>
<feature type="domain" description="PAS" evidence="10">
    <location>
        <begin position="152"/>
        <end position="222"/>
    </location>
</feature>
<dbReference type="SUPFAM" id="SSF55785">
    <property type="entry name" value="PYP-like sensor domain (PAS domain)"/>
    <property type="match status" value="1"/>
</dbReference>
<dbReference type="InterPro" id="IPR052155">
    <property type="entry name" value="Biofilm_reg_signaling"/>
</dbReference>
<dbReference type="InterPro" id="IPR035919">
    <property type="entry name" value="EAL_sf"/>
</dbReference>
<dbReference type="AlphaFoldDB" id="A0A0Q0BYK5"/>
<dbReference type="Gene3D" id="3.40.50.2300">
    <property type="match status" value="1"/>
</dbReference>
<dbReference type="PROSITE" id="PS50113">
    <property type="entry name" value="PAC"/>
    <property type="match status" value="1"/>
</dbReference>
<evidence type="ECO:0000256" key="6">
    <source>
        <dbReference type="ARBA" id="ARBA00023125"/>
    </source>
</evidence>
<evidence type="ECO:0000259" key="11">
    <source>
        <dbReference type="PROSITE" id="PS50113"/>
    </source>
</evidence>
<dbReference type="Gene3D" id="3.30.70.270">
    <property type="match status" value="1"/>
</dbReference>
<keyword evidence="6" id="KW-0238">DNA-binding</keyword>
<dbReference type="InterPro" id="IPR011006">
    <property type="entry name" value="CheY-like_superfamily"/>
</dbReference>
<dbReference type="GO" id="GO:0071111">
    <property type="term" value="F:cyclic-guanylate-specific phosphodiesterase activity"/>
    <property type="evidence" value="ECO:0007669"/>
    <property type="project" value="UniProtKB-EC"/>
</dbReference>
<dbReference type="SMART" id="SM00091">
    <property type="entry name" value="PAS"/>
    <property type="match status" value="1"/>
</dbReference>
<dbReference type="FunFam" id="3.20.20.450:FF:000001">
    <property type="entry name" value="Cyclic di-GMP phosphodiesterase yahA"/>
    <property type="match status" value="1"/>
</dbReference>
<dbReference type="EMBL" id="LJRF01000002">
    <property type="protein sequence ID" value="KPY52011.1"/>
    <property type="molecule type" value="Genomic_DNA"/>
</dbReference>
<dbReference type="Pfam" id="PF13188">
    <property type="entry name" value="PAS_8"/>
    <property type="match status" value="1"/>
</dbReference>
<evidence type="ECO:0000256" key="7">
    <source>
        <dbReference type="ARBA" id="ARBA00023163"/>
    </source>
</evidence>
<keyword evidence="4" id="KW-0902">Two-component regulatory system</keyword>
<dbReference type="CDD" id="cd00130">
    <property type="entry name" value="PAS"/>
    <property type="match status" value="1"/>
</dbReference>
<dbReference type="EC" id="3.1.4.52" evidence="1"/>
<dbReference type="NCBIfam" id="TIGR00229">
    <property type="entry name" value="sensory_box"/>
    <property type="match status" value="1"/>
</dbReference>
<feature type="domain" description="PAC" evidence="11">
    <location>
        <begin position="226"/>
        <end position="276"/>
    </location>
</feature>
<dbReference type="PATRIC" id="fig|55398.3.peg.5273"/>
<feature type="modified residue" description="4-aspartylphosphate" evidence="8">
    <location>
        <position position="59"/>
    </location>
</feature>
<protein>
    <recommendedName>
        <fullName evidence="1">cyclic-guanylate-specific phosphodiesterase</fullName>
        <ecNumber evidence="1">3.1.4.52</ecNumber>
    </recommendedName>
</protein>
<dbReference type="InterPro" id="IPR001633">
    <property type="entry name" value="EAL_dom"/>
</dbReference>
<evidence type="ECO:0000259" key="12">
    <source>
        <dbReference type="PROSITE" id="PS50883"/>
    </source>
</evidence>
<dbReference type="Gene3D" id="3.30.450.20">
    <property type="entry name" value="PAS domain"/>
    <property type="match status" value="1"/>
</dbReference>
<comment type="caution">
    <text evidence="14">The sequence shown here is derived from an EMBL/GenBank/DDBJ whole genome shotgun (WGS) entry which is preliminary data.</text>
</comment>
<dbReference type="PROSITE" id="PS50887">
    <property type="entry name" value="GGDEF"/>
    <property type="match status" value="1"/>
</dbReference>
<evidence type="ECO:0000256" key="4">
    <source>
        <dbReference type="ARBA" id="ARBA00023012"/>
    </source>
</evidence>
<dbReference type="InterPro" id="IPR000014">
    <property type="entry name" value="PAS"/>
</dbReference>
<dbReference type="CDD" id="cd17538">
    <property type="entry name" value="REC_D1_PleD-like"/>
    <property type="match status" value="1"/>
</dbReference>
<feature type="domain" description="Response regulatory" evidence="9">
    <location>
        <begin position="10"/>
        <end position="126"/>
    </location>
</feature>
<dbReference type="SMART" id="SM00267">
    <property type="entry name" value="GGDEF"/>
    <property type="match status" value="1"/>
</dbReference>
<dbReference type="InterPro" id="IPR000700">
    <property type="entry name" value="PAS-assoc_C"/>
</dbReference>
<dbReference type="Pfam" id="PF00072">
    <property type="entry name" value="Response_reg"/>
    <property type="match status" value="1"/>
</dbReference>
<feature type="domain" description="GGDEF" evidence="13">
    <location>
        <begin position="308"/>
        <end position="441"/>
    </location>
</feature>
<organism evidence="14 15">
    <name type="scientific">Pseudomonas syringae pv. ribicola</name>
    <dbReference type="NCBI Taxonomy" id="55398"/>
    <lineage>
        <taxon>Bacteria</taxon>
        <taxon>Pseudomonadati</taxon>
        <taxon>Pseudomonadota</taxon>
        <taxon>Gammaproteobacteria</taxon>
        <taxon>Pseudomonadales</taxon>
        <taxon>Pseudomonadaceae</taxon>
        <taxon>Pseudomonas</taxon>
    </lineage>
</organism>
<keyword evidence="5" id="KW-0805">Transcription regulation</keyword>
<dbReference type="PROSITE" id="PS50110">
    <property type="entry name" value="RESPONSE_REGULATORY"/>
    <property type="match status" value="1"/>
</dbReference>
<keyword evidence="7" id="KW-0804">Transcription</keyword>
<dbReference type="PANTHER" id="PTHR44757">
    <property type="entry name" value="DIGUANYLATE CYCLASE DGCP"/>
    <property type="match status" value="1"/>
</dbReference>
<dbReference type="GO" id="GO:0000160">
    <property type="term" value="P:phosphorelay signal transduction system"/>
    <property type="evidence" value="ECO:0007669"/>
    <property type="project" value="UniProtKB-KW"/>
</dbReference>
<evidence type="ECO:0000313" key="15">
    <source>
        <dbReference type="Proteomes" id="UP000050554"/>
    </source>
</evidence>
<dbReference type="InterPro" id="IPR043128">
    <property type="entry name" value="Rev_trsase/Diguanyl_cyclase"/>
</dbReference>
<proteinExistence type="predicted"/>
<evidence type="ECO:0000259" key="10">
    <source>
        <dbReference type="PROSITE" id="PS50112"/>
    </source>
</evidence>
<dbReference type="SUPFAM" id="SSF52172">
    <property type="entry name" value="CheY-like"/>
    <property type="match status" value="1"/>
</dbReference>
<dbReference type="PROSITE" id="PS50883">
    <property type="entry name" value="EAL"/>
    <property type="match status" value="1"/>
</dbReference>
<evidence type="ECO:0000256" key="3">
    <source>
        <dbReference type="ARBA" id="ARBA00022636"/>
    </source>
</evidence>
<dbReference type="Gene3D" id="3.20.20.450">
    <property type="entry name" value="EAL domain"/>
    <property type="match status" value="1"/>
</dbReference>
<evidence type="ECO:0000259" key="9">
    <source>
        <dbReference type="PROSITE" id="PS50110"/>
    </source>
</evidence>
<feature type="domain" description="EAL" evidence="12">
    <location>
        <begin position="450"/>
        <end position="704"/>
    </location>
</feature>
<evidence type="ECO:0000259" key="13">
    <source>
        <dbReference type="PROSITE" id="PS50887"/>
    </source>
</evidence>
<dbReference type="GO" id="GO:0003677">
    <property type="term" value="F:DNA binding"/>
    <property type="evidence" value="ECO:0007669"/>
    <property type="project" value="UniProtKB-KW"/>
</dbReference>
<dbReference type="InterPro" id="IPR029787">
    <property type="entry name" value="Nucleotide_cyclase"/>
</dbReference>
<dbReference type="PROSITE" id="PS50112">
    <property type="entry name" value="PAS"/>
    <property type="match status" value="1"/>
</dbReference>
<dbReference type="Pfam" id="PF00990">
    <property type="entry name" value="GGDEF"/>
    <property type="match status" value="1"/>
</dbReference>
<dbReference type="FunFam" id="3.40.50.2300:FF:000001">
    <property type="entry name" value="DNA-binding response regulator PhoB"/>
    <property type="match status" value="1"/>
</dbReference>
<accession>A0A0Q0BYK5</accession>
<dbReference type="InterPro" id="IPR035965">
    <property type="entry name" value="PAS-like_dom_sf"/>
</dbReference>
<dbReference type="SUPFAM" id="SSF141868">
    <property type="entry name" value="EAL domain-like"/>
    <property type="match status" value="1"/>
</dbReference>
<dbReference type="InterPro" id="IPR000160">
    <property type="entry name" value="GGDEF_dom"/>
</dbReference>
<reference evidence="14 15" key="1">
    <citation type="submission" date="2015-09" db="EMBL/GenBank/DDBJ databases">
        <title>Genome announcement of multiple Pseudomonas syringae strains.</title>
        <authorList>
            <person name="Thakur S."/>
            <person name="Wang P.W."/>
            <person name="Gong Y."/>
            <person name="Weir B.S."/>
            <person name="Guttman D.S."/>
        </authorList>
    </citation>
    <scope>NUCLEOTIDE SEQUENCE [LARGE SCALE GENOMIC DNA]</scope>
    <source>
        <strain evidence="14 15">ICMP3882</strain>
    </source>
</reference>
<evidence type="ECO:0000256" key="2">
    <source>
        <dbReference type="ARBA" id="ARBA00022553"/>
    </source>
</evidence>
<dbReference type="SMART" id="SM00052">
    <property type="entry name" value="EAL"/>
    <property type="match status" value="1"/>
</dbReference>
<dbReference type="NCBIfam" id="TIGR00254">
    <property type="entry name" value="GGDEF"/>
    <property type="match status" value="1"/>
</dbReference>
<gene>
    <name evidence="14" type="ORF">ALO47_05251</name>
</gene>
<name>A0A0Q0BYK5_PSESI</name>
<dbReference type="Proteomes" id="UP000050554">
    <property type="component" value="Unassembled WGS sequence"/>
</dbReference>
<keyword evidence="2 8" id="KW-0597">Phosphoprotein</keyword>
<dbReference type="Pfam" id="PF00563">
    <property type="entry name" value="EAL"/>
    <property type="match status" value="1"/>
</dbReference>
<keyword evidence="3" id="KW-0973">c-di-GMP</keyword>
<dbReference type="PANTHER" id="PTHR44757:SF2">
    <property type="entry name" value="BIOFILM ARCHITECTURE MAINTENANCE PROTEIN MBAA"/>
    <property type="match status" value="1"/>
</dbReference>
<evidence type="ECO:0000313" key="14">
    <source>
        <dbReference type="EMBL" id="KPY52011.1"/>
    </source>
</evidence>
<dbReference type="SMART" id="SM00448">
    <property type="entry name" value="REC"/>
    <property type="match status" value="1"/>
</dbReference>
<evidence type="ECO:0000256" key="5">
    <source>
        <dbReference type="ARBA" id="ARBA00023015"/>
    </source>
</evidence>
<dbReference type="SUPFAM" id="SSF55073">
    <property type="entry name" value="Nucleotide cyclase"/>
    <property type="match status" value="1"/>
</dbReference>